<dbReference type="OrthoDB" id="3592703at2759"/>
<protein>
    <submittedName>
        <fullName evidence="6">Peroxisomal hydratase-dehydrogenase-epimerase</fullName>
    </submittedName>
</protein>
<name>A0A4U0XHL0_9PEZI</name>
<feature type="domain" description="Ketoreductase" evidence="5">
    <location>
        <begin position="318"/>
        <end position="525"/>
    </location>
</feature>
<keyword evidence="4" id="KW-0413">Isomerase</keyword>
<keyword evidence="3" id="KW-0560">Oxidoreductase</keyword>
<dbReference type="GO" id="GO:0016491">
    <property type="term" value="F:oxidoreductase activity"/>
    <property type="evidence" value="ECO:0007669"/>
    <property type="project" value="UniProtKB-KW"/>
</dbReference>
<dbReference type="PRINTS" id="PR00081">
    <property type="entry name" value="GDHRDH"/>
</dbReference>
<evidence type="ECO:0000313" key="6">
    <source>
        <dbReference type="EMBL" id="TKA75761.1"/>
    </source>
</evidence>
<dbReference type="FunFam" id="3.40.50.720:FF:000084">
    <property type="entry name" value="Short-chain dehydrogenase reductase"/>
    <property type="match status" value="1"/>
</dbReference>
<evidence type="ECO:0000256" key="2">
    <source>
        <dbReference type="ARBA" id="ARBA00022857"/>
    </source>
</evidence>
<organism evidence="6 7">
    <name type="scientific">Friedmanniomyces simplex</name>
    <dbReference type="NCBI Taxonomy" id="329884"/>
    <lineage>
        <taxon>Eukaryota</taxon>
        <taxon>Fungi</taxon>
        <taxon>Dikarya</taxon>
        <taxon>Ascomycota</taxon>
        <taxon>Pezizomycotina</taxon>
        <taxon>Dothideomycetes</taxon>
        <taxon>Dothideomycetidae</taxon>
        <taxon>Mycosphaerellales</taxon>
        <taxon>Teratosphaeriaceae</taxon>
        <taxon>Friedmanniomyces</taxon>
    </lineage>
</organism>
<dbReference type="Pfam" id="PF00106">
    <property type="entry name" value="adh_short"/>
    <property type="match status" value="2"/>
</dbReference>
<dbReference type="FunFam" id="3.40.50.720:FF:000410">
    <property type="entry name" value="Peroxisomal multifunctional beta-oxidation protein"/>
    <property type="match status" value="1"/>
</dbReference>
<dbReference type="PRINTS" id="PR00080">
    <property type="entry name" value="SDRFAMILY"/>
</dbReference>
<dbReference type="PANTHER" id="PTHR45024:SF2">
    <property type="entry name" value="SCP2 DOMAIN-CONTAINING PROTEIN"/>
    <property type="match status" value="1"/>
</dbReference>
<dbReference type="Proteomes" id="UP000309340">
    <property type="component" value="Unassembled WGS sequence"/>
</dbReference>
<evidence type="ECO:0000256" key="4">
    <source>
        <dbReference type="ARBA" id="ARBA00023235"/>
    </source>
</evidence>
<evidence type="ECO:0000256" key="3">
    <source>
        <dbReference type="ARBA" id="ARBA00023002"/>
    </source>
</evidence>
<dbReference type="SMART" id="SM00822">
    <property type="entry name" value="PKS_KR"/>
    <property type="match status" value="1"/>
</dbReference>
<dbReference type="AlphaFoldDB" id="A0A4U0XHL0"/>
<dbReference type="InterPro" id="IPR002347">
    <property type="entry name" value="SDR_fam"/>
</dbReference>
<comment type="similarity">
    <text evidence="1">Belongs to the short-chain dehydrogenases/reductases (SDR) family.</text>
</comment>
<keyword evidence="7" id="KW-1185">Reference proteome</keyword>
<dbReference type="GO" id="GO:0016853">
    <property type="term" value="F:isomerase activity"/>
    <property type="evidence" value="ECO:0007669"/>
    <property type="project" value="UniProtKB-KW"/>
</dbReference>
<dbReference type="Gene3D" id="3.40.50.720">
    <property type="entry name" value="NAD(P)-binding Rossmann-like Domain"/>
    <property type="match status" value="2"/>
</dbReference>
<dbReference type="CDD" id="cd05353">
    <property type="entry name" value="hydroxyacyl-CoA-like_DH_SDR_c-like"/>
    <property type="match status" value="2"/>
</dbReference>
<keyword evidence="2" id="KW-0521">NADP</keyword>
<dbReference type="EMBL" id="NAJQ01000183">
    <property type="protein sequence ID" value="TKA75761.1"/>
    <property type="molecule type" value="Genomic_DNA"/>
</dbReference>
<evidence type="ECO:0000259" key="5">
    <source>
        <dbReference type="SMART" id="SM00822"/>
    </source>
</evidence>
<reference evidence="6 7" key="1">
    <citation type="submission" date="2017-03" db="EMBL/GenBank/DDBJ databases">
        <title>Genomes of endolithic fungi from Antarctica.</title>
        <authorList>
            <person name="Coleine C."/>
            <person name="Masonjones S."/>
            <person name="Stajich J.E."/>
        </authorList>
    </citation>
    <scope>NUCLEOTIDE SEQUENCE [LARGE SCALE GENOMIC DNA]</scope>
    <source>
        <strain evidence="6 7">CCFEE 5184</strain>
    </source>
</reference>
<evidence type="ECO:0000313" key="7">
    <source>
        <dbReference type="Proteomes" id="UP000309340"/>
    </source>
</evidence>
<proteinExistence type="inferred from homology"/>
<evidence type="ECO:0000256" key="1">
    <source>
        <dbReference type="ARBA" id="ARBA00006484"/>
    </source>
</evidence>
<dbReference type="STRING" id="329884.A0A4U0XHL0"/>
<sequence>MANELRFDDQVVVITGAGAGLGREYAKLLASRGAKVVVNDLGGSRHGDGGGASKAADEVVKEIVAAGGQAVADYNSVEQGDKIIETAIRHWKRVDVLINNAGILRDITIKNMTDKDWDVIMAVHLTGAYKTTRAAWPYFRKQRYGRVINTSSSSGLFGNFGQSNYAGKSTAKLALVGFTETLAKEGGKYNITANVLAPGAASRLTETIWPPDMMNVMAPAWVAPLVATLVHASCKESGSIFEAAAGHYSKVRWVRSKGLVLRADDSLTPGALLKGWAKVRDFRDAEHPTRVADSMALLQEALQLPPNEPGESLDFAGKVALVTGGGEGLGRAYALLFAKLGAKVVVNDLKGAEKVAEQIRSNGGDAIAETTSVEKGAAVVKAAIDRWGRIDIIVNNAGILRDKAFANMTEDLWFPVVNVHLRGTYQVTKAAWPHMLKQKSRNSSSFETLADLFPIAPRYGRIVNITSTSGIYGNFGQANYAAAKTGIIGLTKTCAREGAKHNIHVNAVAPSAGTNMTRTVRPEDQVQAMKPDFVAPLVAVLCSDRCPDPTGGLYEAGTGWFAATRWQRARGVDFPHQEGVPLVEAVHEVFGKICDFDDGQADHPDTPEEGGRWYMANIERSVNKQLARRKERSKI</sequence>
<accession>A0A4U0XHL0</accession>
<dbReference type="PANTHER" id="PTHR45024">
    <property type="entry name" value="DEHYDROGENASES, SHORT CHAIN"/>
    <property type="match status" value="1"/>
</dbReference>
<dbReference type="SUPFAM" id="SSF51735">
    <property type="entry name" value="NAD(P)-binding Rossmann-fold domains"/>
    <property type="match status" value="2"/>
</dbReference>
<dbReference type="InterPro" id="IPR051687">
    <property type="entry name" value="Peroxisomal_Beta-Oxidation"/>
</dbReference>
<dbReference type="InterPro" id="IPR036291">
    <property type="entry name" value="NAD(P)-bd_dom_sf"/>
</dbReference>
<gene>
    <name evidence="6" type="ORF">B0A55_04319</name>
</gene>
<dbReference type="InterPro" id="IPR057326">
    <property type="entry name" value="KR_dom"/>
</dbReference>
<comment type="caution">
    <text evidence="6">The sequence shown here is derived from an EMBL/GenBank/DDBJ whole genome shotgun (WGS) entry which is preliminary data.</text>
</comment>